<proteinExistence type="inferred from homology"/>
<name>A0A1F7I217_9BACT</name>
<evidence type="ECO:0000313" key="8">
    <source>
        <dbReference type="EMBL" id="OGK37415.1"/>
    </source>
</evidence>
<sequence>MLPILLDLKLLKIYTFGLFALLAFFWGSYFVWKNIQLTSYKEEDVFDCLFLGLFGGLFFGRLIYVILNFSAFGFDILKFILINGYPGINIFGVLIGAFVTVYLFTKIKKIGFWELMDYLSSPLLLAMGIIKIGAFFSGVEVGTKTAFFLSVKYVGYDGYRHLTPLYQGVLFLIGSYLVFRLVFEIRKQKYFHGFAYIIFWWLTSLILVTLENLRINKAIFWGNSFDFIVSFLILLTLSIYLVYYLRNNIFRGLASVIHLFKIHGRKKDSKNIPGETKKTTS</sequence>
<feature type="transmembrane region" description="Helical" evidence="7">
    <location>
        <begin position="117"/>
        <end position="139"/>
    </location>
</feature>
<evidence type="ECO:0000256" key="7">
    <source>
        <dbReference type="SAM" id="Phobius"/>
    </source>
</evidence>
<dbReference type="Proteomes" id="UP000176803">
    <property type="component" value="Unassembled WGS sequence"/>
</dbReference>
<protein>
    <recommendedName>
        <fullName evidence="10">Prolipoprotein diacylglyceryl transferase</fullName>
    </recommendedName>
</protein>
<evidence type="ECO:0000256" key="2">
    <source>
        <dbReference type="ARBA" id="ARBA00022475"/>
    </source>
</evidence>
<evidence type="ECO:0000313" key="9">
    <source>
        <dbReference type="Proteomes" id="UP000176803"/>
    </source>
</evidence>
<dbReference type="GO" id="GO:0005886">
    <property type="term" value="C:plasma membrane"/>
    <property type="evidence" value="ECO:0007669"/>
    <property type="project" value="InterPro"/>
</dbReference>
<dbReference type="EMBL" id="MGAC01000042">
    <property type="protein sequence ID" value="OGK37415.1"/>
    <property type="molecule type" value="Genomic_DNA"/>
</dbReference>
<dbReference type="PANTHER" id="PTHR30589">
    <property type="entry name" value="PROLIPOPROTEIN DIACYLGLYCERYL TRANSFERASE"/>
    <property type="match status" value="1"/>
</dbReference>
<keyword evidence="6 7" id="KW-0472">Membrane</keyword>
<feature type="transmembrane region" description="Helical" evidence="7">
    <location>
        <begin position="44"/>
        <end position="67"/>
    </location>
</feature>
<feature type="transmembrane region" description="Helical" evidence="7">
    <location>
        <begin position="165"/>
        <end position="183"/>
    </location>
</feature>
<evidence type="ECO:0008006" key="10">
    <source>
        <dbReference type="Google" id="ProtNLM"/>
    </source>
</evidence>
<evidence type="ECO:0000256" key="1">
    <source>
        <dbReference type="ARBA" id="ARBA00007150"/>
    </source>
</evidence>
<dbReference type="PANTHER" id="PTHR30589:SF0">
    <property type="entry name" value="PHOSPHATIDYLGLYCEROL--PROLIPOPROTEIN DIACYLGLYCERYL TRANSFERASE"/>
    <property type="match status" value="1"/>
</dbReference>
<feature type="transmembrane region" description="Helical" evidence="7">
    <location>
        <begin position="190"/>
        <end position="207"/>
    </location>
</feature>
<evidence type="ECO:0000256" key="3">
    <source>
        <dbReference type="ARBA" id="ARBA00022679"/>
    </source>
</evidence>
<gene>
    <name evidence="8" type="ORF">A3F03_04195</name>
</gene>
<organism evidence="8 9">
    <name type="scientific">Candidatus Roizmanbacteria bacterium RIFCSPHIGHO2_12_FULL_41_11</name>
    <dbReference type="NCBI Taxonomy" id="1802052"/>
    <lineage>
        <taxon>Bacteria</taxon>
        <taxon>Candidatus Roizmaniibacteriota</taxon>
    </lineage>
</organism>
<keyword evidence="5 7" id="KW-1133">Transmembrane helix</keyword>
<keyword evidence="4 7" id="KW-0812">Transmembrane</keyword>
<feature type="transmembrane region" description="Helical" evidence="7">
    <location>
        <begin position="227"/>
        <end position="245"/>
    </location>
</feature>
<dbReference type="AlphaFoldDB" id="A0A1F7I217"/>
<comment type="similarity">
    <text evidence="1">Belongs to the Lgt family.</text>
</comment>
<feature type="transmembrane region" description="Helical" evidence="7">
    <location>
        <begin position="87"/>
        <end position="105"/>
    </location>
</feature>
<keyword evidence="3" id="KW-0808">Transferase</keyword>
<keyword evidence="2" id="KW-1003">Cell membrane</keyword>
<evidence type="ECO:0000256" key="5">
    <source>
        <dbReference type="ARBA" id="ARBA00022989"/>
    </source>
</evidence>
<feature type="transmembrane region" description="Helical" evidence="7">
    <location>
        <begin position="13"/>
        <end position="32"/>
    </location>
</feature>
<reference evidence="8 9" key="1">
    <citation type="journal article" date="2016" name="Nat. Commun.">
        <title>Thousands of microbial genomes shed light on interconnected biogeochemical processes in an aquifer system.</title>
        <authorList>
            <person name="Anantharaman K."/>
            <person name="Brown C.T."/>
            <person name="Hug L.A."/>
            <person name="Sharon I."/>
            <person name="Castelle C.J."/>
            <person name="Probst A.J."/>
            <person name="Thomas B.C."/>
            <person name="Singh A."/>
            <person name="Wilkins M.J."/>
            <person name="Karaoz U."/>
            <person name="Brodie E.L."/>
            <person name="Williams K.H."/>
            <person name="Hubbard S.S."/>
            <person name="Banfield J.F."/>
        </authorList>
    </citation>
    <scope>NUCLEOTIDE SEQUENCE [LARGE SCALE GENOMIC DNA]</scope>
</reference>
<dbReference type="GO" id="GO:0008961">
    <property type="term" value="F:phosphatidylglycerol-prolipoprotein diacylglyceryl transferase activity"/>
    <property type="evidence" value="ECO:0007669"/>
    <property type="project" value="InterPro"/>
</dbReference>
<comment type="caution">
    <text evidence="8">The sequence shown here is derived from an EMBL/GenBank/DDBJ whole genome shotgun (WGS) entry which is preliminary data.</text>
</comment>
<evidence type="ECO:0000256" key="4">
    <source>
        <dbReference type="ARBA" id="ARBA00022692"/>
    </source>
</evidence>
<dbReference type="GO" id="GO:0042158">
    <property type="term" value="P:lipoprotein biosynthetic process"/>
    <property type="evidence" value="ECO:0007669"/>
    <property type="project" value="InterPro"/>
</dbReference>
<evidence type="ECO:0000256" key="6">
    <source>
        <dbReference type="ARBA" id="ARBA00023136"/>
    </source>
</evidence>
<accession>A0A1F7I217</accession>
<dbReference type="InterPro" id="IPR001640">
    <property type="entry name" value="Lgt"/>
</dbReference>
<dbReference type="Pfam" id="PF01790">
    <property type="entry name" value="LGT"/>
    <property type="match status" value="1"/>
</dbReference>